<reference evidence="2" key="1">
    <citation type="submission" date="2024-06" db="EMBL/GenBank/DDBJ databases">
        <authorList>
            <person name="Liu X."/>
            <person name="Lenzi L."/>
            <person name="Haldenby T S."/>
            <person name="Uol C."/>
        </authorList>
    </citation>
    <scope>NUCLEOTIDE SEQUENCE</scope>
</reference>
<feature type="region of interest" description="Disordered" evidence="1">
    <location>
        <begin position="23"/>
        <end position="44"/>
    </location>
</feature>
<dbReference type="Proteomes" id="UP001497525">
    <property type="component" value="Unassembled WGS sequence"/>
</dbReference>
<dbReference type="EMBL" id="CAXLJL010000077">
    <property type="protein sequence ID" value="CAL5130885.1"/>
    <property type="molecule type" value="Genomic_DNA"/>
</dbReference>
<gene>
    <name evidence="2" type="ORF">CDAUBV1_LOCUS3089</name>
</gene>
<evidence type="ECO:0000313" key="2">
    <source>
        <dbReference type="EMBL" id="CAL5130885.1"/>
    </source>
</evidence>
<proteinExistence type="predicted"/>
<evidence type="ECO:0000256" key="1">
    <source>
        <dbReference type="SAM" id="MobiDB-lite"/>
    </source>
</evidence>
<feature type="compositionally biased region" description="Polar residues" evidence="1">
    <location>
        <begin position="1750"/>
        <end position="1760"/>
    </location>
</feature>
<feature type="compositionally biased region" description="Polar residues" evidence="1">
    <location>
        <begin position="244"/>
        <end position="253"/>
    </location>
</feature>
<protein>
    <submittedName>
        <fullName evidence="2">Uncharacterized protein</fullName>
    </submittedName>
</protein>
<sequence>MDLNGLLGRRNIFETFLDLVKPEKDDSDGRSRTLSPSESLPNPPVLIKPESEALLNIPVSQSASSLTVAPVSQANTVSLECNELEVQLTRISPTVINNEEVDASGFTVRSLQIASVSKASKPGRTSVVVKPKVTSGRTRSCRLLSQSGDDPCSILQGSLHSDLLRSPTNSPNTQDEVYPVFEEEVLVHNLDHYNLSFGCFIDLFPHNDPSRAAYIHYKCTRLRYPLPLAVAMSKLYPPSKVPSIPSSRGTKAPSSKPRKPDQGILEIDSSHFSLNNPSSFSSVGAVYASDSGPRTKAQLLQTKKTESKDMFVSNSKVSTLTSKSLKDCGLPCKEFVETSAHRTQRSFKRCRTESTSGDLQTPTANYDLENQASHYSPFESGPLSTYENANAKWSRAHFLSSLRRTLLQKVIHSTGRNLKRRRSTDCVKKSLVVAVDSDSCSCISSSVTKDPNPADSQTVGENSACSQSPEHKAKNLDNHRFEYFDDGAKLRSVLCYSRQRPLLRSSTYSRNRTSATGFHSPSLLFNLHDSQVDDAIPNGQPNQHSSTKWDTQLLLLSSENLALSVHSQSSLLSSVPLLLTPTTSPFENYLLLGDVARILYLLLSSSVTVEEMQFVVHHCRRTYRRESLTNMSLKVKDRLIPVTSHAIRQLSLLESLSTPILQVFIVPWSLSHSVSALRERAIQLLPPNVSWLDPGSCMELLRICYLVLGDKITRQDILSLRYNRQKQLSQLRSSALTSFDLPPNLTIPENVHQVLTSLRLFPRQHITGVGILTRSIENLLSWFSSPSGRHSPAYSNIVTSESGPADFLGHLAFVHKKASDCLSRLRDSYASLISAGSCLTARCRLALNRDSSDTDQIRIDRGRARLFESTDAARLNVIRIYNEEILPSLSLLIDQFQRMEVRIRFIMGDTNFLGPFHPHGCHGESSEAPRQVMINAMRQVHHAAVNAGDVRTKHVLDTIGEAFSYMKTNLTPNLLSFEKQAAVLKSKLILTRDSIALSWLKTFTVSSPQFGFRADSDLKYFSSKIQSQYDYVEAWLRYHHNGLMRKLNIDLLRVYRALLGTSDGLDVPIQFADLLIPYGSKNCASFQEFGDAATCDFLPNWPPVLKNVFLIHPNKTRLVLTNLPVQPPMSCTNHVKPVQSLAMTAYSPKPSGLSGSTVCFAQKSSVIRCGEFTKSCSKFLKVQVPPPTLKQSALTENYSRSAHSSSASLSPRSLRSMRSNISNCNICDEGNSRSVNDVQKKLYITSQPIPTADSLPSVPASGGTRAKSLISHRRMDSNNNSKRGVVICDDDDNSSFVNDVLTKSCATVQPASTTDSFVLVPSPGGTTAVTPVCGQTKFPYILSADSPTFDQPLSSICPDRLGFENAVDSDGPLRSPVVKVMSDSDLTSTKDFPVIQDPLLSVEMPSETSGVKHVCVSLSRRSPDETVTITSHFSSKPAVDEQSDQIQNDVTSLDRRRLGRLKRRIKISLLSAGGSLNSIQSIEKFVEHQNVTMEAGPNILSSACSRIVSDQSSAGEADSHDVHPLEFDRSCRSILVNYEPFSPVVRESEFLSLPLKTGKLRPSSSCPDLSSHGRCACFSVSSRAPVVSNCQEHCCEFSPIAISGDERVHDSVALSSDSSHFMTLVNRSGVLANSGVQGTDNFRHDVFSAEKDRGNSSYPCSPPGPDGGFVVCRGHIVSATDNSAPDQVDSRILEHPVGSDTQCKQYASALSQTTGDTGNSLPVIAGQQSDGEMKSFNNQSLRSEEAKTASVESQCSSTLELTDPVDGPSKTNSSICTPPSLGVHSSRSCICEVHETHPKIAHSLCCFMAGDNHEHSSELANSEEKMFPSRCLSSTKRSPANGLDGDKLSSVVTGPYRLSPVSHKGSPCQGSECFDFGRKQTLEWHHTENALLGKPNEQLAEPSSSPNSSGSVAVRQGWAKIGSQPGAGIDEIVTLNEKQLLKSQSTSRHPTRPDATLPVSQNSACFNSIFKFCSLSSIDGPRSSITDLRNDPDSLIIRVTDSPQTMGAAAEPSLTSIPILSDKTLDLERMAAELNQTAQWIEDKALKYRAPGPVTAAILGEIIEPTSPNSVPISLTSDE</sequence>
<evidence type="ECO:0000313" key="3">
    <source>
        <dbReference type="Proteomes" id="UP001497525"/>
    </source>
</evidence>
<name>A0AAV2T2G5_CALDB</name>
<feature type="region of interest" description="Disordered" evidence="1">
    <location>
        <begin position="1193"/>
        <end position="1214"/>
    </location>
</feature>
<feature type="compositionally biased region" description="Polar residues" evidence="1">
    <location>
        <begin position="454"/>
        <end position="468"/>
    </location>
</feature>
<feature type="compositionally biased region" description="Low complexity" evidence="1">
    <location>
        <begin position="1199"/>
        <end position="1214"/>
    </location>
</feature>
<feature type="region of interest" description="Disordered" evidence="1">
    <location>
        <begin position="240"/>
        <end position="263"/>
    </location>
</feature>
<comment type="caution">
    <text evidence="2">The sequence shown here is derived from an EMBL/GenBank/DDBJ whole genome shotgun (WGS) entry which is preliminary data.</text>
</comment>
<feature type="region of interest" description="Disordered" evidence="1">
    <location>
        <begin position="1745"/>
        <end position="1773"/>
    </location>
</feature>
<feature type="region of interest" description="Disordered" evidence="1">
    <location>
        <begin position="446"/>
        <end position="472"/>
    </location>
</feature>
<organism evidence="2 3">
    <name type="scientific">Calicophoron daubneyi</name>
    <name type="common">Rumen fluke</name>
    <name type="synonym">Paramphistomum daubneyi</name>
    <dbReference type="NCBI Taxonomy" id="300641"/>
    <lineage>
        <taxon>Eukaryota</taxon>
        <taxon>Metazoa</taxon>
        <taxon>Spiralia</taxon>
        <taxon>Lophotrochozoa</taxon>
        <taxon>Platyhelminthes</taxon>
        <taxon>Trematoda</taxon>
        <taxon>Digenea</taxon>
        <taxon>Plagiorchiida</taxon>
        <taxon>Pronocephalata</taxon>
        <taxon>Paramphistomoidea</taxon>
        <taxon>Paramphistomidae</taxon>
        <taxon>Calicophoron</taxon>
    </lineage>
</organism>
<accession>A0AAV2T2G5</accession>